<evidence type="ECO:0000313" key="2">
    <source>
        <dbReference type="Proteomes" id="UP000002624"/>
    </source>
</evidence>
<sequence length="224" mass="25137">MRSEFVRNCDRLYRNGPTTKGASWLVEAALAAPTLSKASTILDIGCCGEQIVTGIPKKYSSILPENHGNILRRPLPMDATDPSSLKDSEYSHALAGFVFNGLPRARQSAPGSESRSSARWHSCADQREKRGFAPTWYEDIDTKAHLERAGFRDVEIQEIHDFASHHELREQLFDSLPFLGRWLKEMTEEEIEEAKGLLVERTREICPSELFALHSTAALVIGKK</sequence>
<name>C6HD61_AJECH</name>
<accession>C6HD61</accession>
<dbReference type="VEuPathDB" id="FungiDB:HCDG_04142"/>
<evidence type="ECO:0000313" key="1">
    <source>
        <dbReference type="EMBL" id="EER41495.1"/>
    </source>
</evidence>
<dbReference type="Proteomes" id="UP000002624">
    <property type="component" value="Unassembled WGS sequence"/>
</dbReference>
<dbReference type="AlphaFoldDB" id="C6HD61"/>
<gene>
    <name evidence="1" type="ORF">HCDG_04142</name>
</gene>
<dbReference type="OrthoDB" id="2013972at2759"/>
<evidence type="ECO:0008006" key="3">
    <source>
        <dbReference type="Google" id="ProtNLM"/>
    </source>
</evidence>
<proteinExistence type="predicted"/>
<dbReference type="EMBL" id="GG692423">
    <property type="protein sequence ID" value="EER41495.1"/>
    <property type="molecule type" value="Genomic_DNA"/>
</dbReference>
<dbReference type="STRING" id="544712.C6HD61"/>
<reference evidence="2" key="1">
    <citation type="submission" date="2009-05" db="EMBL/GenBank/DDBJ databases">
        <title>The genome sequence of Ajellomyces capsulatus strain H143.</title>
        <authorList>
            <person name="Champion M."/>
            <person name="Cuomo C.A."/>
            <person name="Ma L.-J."/>
            <person name="Henn M.R."/>
            <person name="Sil A."/>
            <person name="Goldman B."/>
            <person name="Young S.K."/>
            <person name="Kodira C.D."/>
            <person name="Zeng Q."/>
            <person name="Koehrsen M."/>
            <person name="Alvarado L."/>
            <person name="Berlin A.M."/>
            <person name="Borenstein D."/>
            <person name="Chen Z."/>
            <person name="Engels R."/>
            <person name="Freedman E."/>
            <person name="Gellesch M."/>
            <person name="Goldberg J."/>
            <person name="Griggs A."/>
            <person name="Gujja S."/>
            <person name="Heiman D.I."/>
            <person name="Hepburn T.A."/>
            <person name="Howarth C."/>
            <person name="Jen D."/>
            <person name="Larson L."/>
            <person name="Lewis B."/>
            <person name="Mehta T."/>
            <person name="Park D."/>
            <person name="Pearson M."/>
            <person name="Roberts A."/>
            <person name="Saif S."/>
            <person name="Shea T.D."/>
            <person name="Shenoy N."/>
            <person name="Sisk P."/>
            <person name="Stolte C."/>
            <person name="Sykes S."/>
            <person name="Walk T."/>
            <person name="White J."/>
            <person name="Yandava C."/>
            <person name="Klein B."/>
            <person name="McEwen J.G."/>
            <person name="Puccia R."/>
            <person name="Goldman G.H."/>
            <person name="Felipe M.S."/>
            <person name="Nino-Vega G."/>
            <person name="San-Blas G."/>
            <person name="Taylor J.W."/>
            <person name="Mendoza L."/>
            <person name="Galagan J.E."/>
            <person name="Nusbaum C."/>
            <person name="Birren B.W."/>
        </authorList>
    </citation>
    <scope>NUCLEOTIDE SEQUENCE [LARGE SCALE GENOMIC DNA]</scope>
    <source>
        <strain evidence="2">H143</strain>
    </source>
</reference>
<organism evidence="1 2">
    <name type="scientific">Ajellomyces capsulatus (strain H143)</name>
    <name type="common">Darling's disease fungus</name>
    <name type="synonym">Histoplasma capsulatum</name>
    <dbReference type="NCBI Taxonomy" id="544712"/>
    <lineage>
        <taxon>Eukaryota</taxon>
        <taxon>Fungi</taxon>
        <taxon>Dikarya</taxon>
        <taxon>Ascomycota</taxon>
        <taxon>Pezizomycotina</taxon>
        <taxon>Eurotiomycetes</taxon>
        <taxon>Eurotiomycetidae</taxon>
        <taxon>Onygenales</taxon>
        <taxon>Ajellomycetaceae</taxon>
        <taxon>Histoplasma</taxon>
    </lineage>
</organism>
<dbReference type="HOGENOM" id="CLU_1234699_0_0_1"/>
<protein>
    <recommendedName>
        <fullName evidence="3">Methyltransferase</fullName>
    </recommendedName>
</protein>